<dbReference type="RefSeq" id="WP_133359316.1">
    <property type="nucleotide sequence ID" value="NZ_SMUV01000061.1"/>
</dbReference>
<gene>
    <name evidence="1" type="ORF">E1832_08505</name>
</gene>
<dbReference type="AlphaFoldDB" id="A0A4R5VBH1"/>
<proteinExistence type="predicted"/>
<dbReference type="EMBL" id="SMUV01000061">
    <property type="protein sequence ID" value="TDK49628.1"/>
    <property type="molecule type" value="Genomic_DNA"/>
</dbReference>
<sequence>MAEFATGNRRTGPCAARFRAPTPPNRALFMPVCQREHDERLLKSRFLTLVPSLIFMFFLENMKIPTRCMADKINRAIAVLSPLTDDGAWDFAAFRPFLDCISGGPASAVRDFINSRQKICRYFRSMFYLDKKS</sequence>
<reference evidence="1 2" key="1">
    <citation type="submission" date="2019-03" db="EMBL/GenBank/DDBJ databases">
        <title>Ruegeria lutea sp. nov., a novel strain, isolated from marine sediment, the Masan Bay, South Korea.</title>
        <authorList>
            <person name="Kim J."/>
            <person name="Kim D.-Y."/>
            <person name="Lee S.-S."/>
        </authorList>
    </citation>
    <scope>NUCLEOTIDE SEQUENCE [LARGE SCALE GENOMIC DNA]</scope>
    <source>
        <strain evidence="1 2">318-1</strain>
    </source>
</reference>
<dbReference type="Proteomes" id="UP000295301">
    <property type="component" value="Unassembled WGS sequence"/>
</dbReference>
<evidence type="ECO:0000313" key="2">
    <source>
        <dbReference type="Proteomes" id="UP000295301"/>
    </source>
</evidence>
<keyword evidence="2" id="KW-1185">Reference proteome</keyword>
<organism evidence="1 2">
    <name type="scientific">Antarcticimicrobium luteum</name>
    <dbReference type="NCBI Taxonomy" id="2547397"/>
    <lineage>
        <taxon>Bacteria</taxon>
        <taxon>Pseudomonadati</taxon>
        <taxon>Pseudomonadota</taxon>
        <taxon>Alphaproteobacteria</taxon>
        <taxon>Rhodobacterales</taxon>
        <taxon>Paracoccaceae</taxon>
        <taxon>Antarcticimicrobium</taxon>
    </lineage>
</organism>
<evidence type="ECO:0000313" key="1">
    <source>
        <dbReference type="EMBL" id="TDK49628.1"/>
    </source>
</evidence>
<name>A0A4R5VBH1_9RHOB</name>
<accession>A0A4R5VBH1</accession>
<comment type="caution">
    <text evidence="1">The sequence shown here is derived from an EMBL/GenBank/DDBJ whole genome shotgun (WGS) entry which is preliminary data.</text>
</comment>
<protein>
    <submittedName>
        <fullName evidence="1">Uncharacterized protein</fullName>
    </submittedName>
</protein>